<accession>A0ABT1W228</accession>
<reference evidence="2 3" key="1">
    <citation type="submission" date="2022-06" db="EMBL/GenBank/DDBJ databases">
        <title>Rhizosaccharibacter gen. nov. sp. nov. KSS12, endophytic bacteria isolated from sugarcane.</title>
        <authorList>
            <person name="Pitiwittayakul N."/>
        </authorList>
    </citation>
    <scope>NUCLEOTIDE SEQUENCE [LARGE SCALE GENOMIC DNA]</scope>
    <source>
        <strain evidence="2 3">KSS12</strain>
    </source>
</reference>
<gene>
    <name evidence="2" type="ORF">NFI88_12550</name>
</gene>
<evidence type="ECO:0000313" key="2">
    <source>
        <dbReference type="EMBL" id="MCQ8241665.1"/>
    </source>
</evidence>
<keyword evidence="3" id="KW-1185">Reference proteome</keyword>
<evidence type="ECO:0000313" key="3">
    <source>
        <dbReference type="Proteomes" id="UP001524547"/>
    </source>
</evidence>
<name>A0ABT1W228_9PROT</name>
<sequence length="80" mass="8746">MSPQPTSACSEKRRRSLEGGATREGHGRPVVMLPTAGQRTDPHDAVLRLAVRLSICGLLTERSYDSSWFRIGLAARAIAR</sequence>
<comment type="caution">
    <text evidence="2">The sequence shown here is derived from an EMBL/GenBank/DDBJ whole genome shotgun (WGS) entry which is preliminary data.</text>
</comment>
<protein>
    <submittedName>
        <fullName evidence="2">Uncharacterized protein</fullName>
    </submittedName>
</protein>
<feature type="region of interest" description="Disordered" evidence="1">
    <location>
        <begin position="1"/>
        <end position="29"/>
    </location>
</feature>
<dbReference type="Proteomes" id="UP001524547">
    <property type="component" value="Unassembled WGS sequence"/>
</dbReference>
<organism evidence="2 3">
    <name type="scientific">Rhizosaccharibacter radicis</name>
    <dbReference type="NCBI Taxonomy" id="2782605"/>
    <lineage>
        <taxon>Bacteria</taxon>
        <taxon>Pseudomonadati</taxon>
        <taxon>Pseudomonadota</taxon>
        <taxon>Alphaproteobacteria</taxon>
        <taxon>Acetobacterales</taxon>
        <taxon>Acetobacteraceae</taxon>
        <taxon>Rhizosaccharibacter</taxon>
    </lineage>
</organism>
<evidence type="ECO:0000256" key="1">
    <source>
        <dbReference type="SAM" id="MobiDB-lite"/>
    </source>
</evidence>
<dbReference type="RefSeq" id="WP_422920407.1">
    <property type="nucleotide sequence ID" value="NZ_JAMZEJ010000007.1"/>
</dbReference>
<proteinExistence type="predicted"/>
<dbReference type="EMBL" id="JAMZEJ010000007">
    <property type="protein sequence ID" value="MCQ8241665.1"/>
    <property type="molecule type" value="Genomic_DNA"/>
</dbReference>